<dbReference type="AlphaFoldDB" id="A0A858RAZ4"/>
<feature type="domain" description="Nudix hydrolase" evidence="2">
    <location>
        <begin position="38"/>
        <end position="171"/>
    </location>
</feature>
<dbReference type="KEGG" id="acru:HHL28_17230"/>
<dbReference type="Gene3D" id="2.20.70.10">
    <property type="match status" value="1"/>
</dbReference>
<name>A0A858RAZ4_9PROT</name>
<gene>
    <name evidence="3" type="ORF">HHL28_17230</name>
</gene>
<dbReference type="Pfam" id="PF14803">
    <property type="entry name" value="Zn_ribbon_Nudix"/>
    <property type="match status" value="1"/>
</dbReference>
<dbReference type="InterPro" id="IPR015797">
    <property type="entry name" value="NUDIX_hydrolase-like_dom_sf"/>
</dbReference>
<dbReference type="SUPFAM" id="SSF55811">
    <property type="entry name" value="Nudix"/>
    <property type="match status" value="1"/>
</dbReference>
<organism evidence="3 4">
    <name type="scientific">Aerophototrophica crusticola</name>
    <dbReference type="NCBI Taxonomy" id="1709002"/>
    <lineage>
        <taxon>Bacteria</taxon>
        <taxon>Pseudomonadati</taxon>
        <taxon>Pseudomonadota</taxon>
        <taxon>Alphaproteobacteria</taxon>
        <taxon>Rhodospirillales</taxon>
        <taxon>Rhodospirillaceae</taxon>
        <taxon>Aerophototrophica</taxon>
    </lineage>
</organism>
<dbReference type="PROSITE" id="PS51462">
    <property type="entry name" value="NUDIX"/>
    <property type="match status" value="1"/>
</dbReference>
<feature type="compositionally biased region" description="Pro residues" evidence="1">
    <location>
        <begin position="200"/>
        <end position="209"/>
    </location>
</feature>
<dbReference type="Pfam" id="PF00293">
    <property type="entry name" value="NUDIX"/>
    <property type="match status" value="1"/>
</dbReference>
<dbReference type="Proteomes" id="UP000501891">
    <property type="component" value="Chromosome"/>
</dbReference>
<proteinExistence type="predicted"/>
<dbReference type="Gene3D" id="3.90.79.10">
    <property type="entry name" value="Nucleoside Triphosphate Pyrophosphohydrolase"/>
    <property type="match status" value="1"/>
</dbReference>
<evidence type="ECO:0000313" key="3">
    <source>
        <dbReference type="EMBL" id="QJE74574.1"/>
    </source>
</evidence>
<dbReference type="PANTHER" id="PTHR43222">
    <property type="entry name" value="NUDIX HYDROLASE 23"/>
    <property type="match status" value="1"/>
</dbReference>
<keyword evidence="4" id="KW-1185">Reference proteome</keyword>
<protein>
    <submittedName>
        <fullName evidence="3">NUDIX hydrolase</fullName>
    </submittedName>
</protein>
<dbReference type="PANTHER" id="PTHR43222:SF2">
    <property type="entry name" value="NUDIX HYDROLASE 23, CHLOROPLASTIC"/>
    <property type="match status" value="1"/>
</dbReference>
<dbReference type="InterPro" id="IPR029401">
    <property type="entry name" value="Nudix_N"/>
</dbReference>
<feature type="region of interest" description="Disordered" evidence="1">
    <location>
        <begin position="188"/>
        <end position="209"/>
    </location>
</feature>
<evidence type="ECO:0000259" key="2">
    <source>
        <dbReference type="PROSITE" id="PS51462"/>
    </source>
</evidence>
<keyword evidence="3" id="KW-0378">Hydrolase</keyword>
<dbReference type="GO" id="GO:0016787">
    <property type="term" value="F:hydrolase activity"/>
    <property type="evidence" value="ECO:0007669"/>
    <property type="project" value="UniProtKB-KW"/>
</dbReference>
<sequence>MSDTPAQAPAGPRIRTIPAGEDRERLVCPDCGYIAYENPKIIVGSVVSAPDGRILLCKRAIHPRKGYWTLPAGFMELGESTEEGAAREAWEEARARIRVDCLLAVYNIPRISQVQLIYRAGLVSPDVEAGPESEAVALFAWDDIPWKELAFPSVHWALHEHRARLGQTAFPPASPRRTRPWGFEASGRSQAAGWRHPAPRISPPLAFPP</sequence>
<evidence type="ECO:0000256" key="1">
    <source>
        <dbReference type="SAM" id="MobiDB-lite"/>
    </source>
</evidence>
<reference evidence="3" key="1">
    <citation type="submission" date="2020-04" db="EMBL/GenBank/DDBJ databases">
        <title>A desert anoxygenic phototrophic bacterium fixes CO2 using RubisCO under aerobic conditions.</title>
        <authorList>
            <person name="Tang K."/>
        </authorList>
    </citation>
    <scope>NUCLEOTIDE SEQUENCE [LARGE SCALE GENOMIC DNA]</scope>
    <source>
        <strain evidence="3">MIMtkB3</strain>
    </source>
</reference>
<dbReference type="EMBL" id="CP051775">
    <property type="protein sequence ID" value="QJE74574.1"/>
    <property type="molecule type" value="Genomic_DNA"/>
</dbReference>
<dbReference type="CDD" id="cd04511">
    <property type="entry name" value="NUDIX_Hydrolase"/>
    <property type="match status" value="1"/>
</dbReference>
<dbReference type="InterPro" id="IPR000086">
    <property type="entry name" value="NUDIX_hydrolase_dom"/>
</dbReference>
<evidence type="ECO:0000313" key="4">
    <source>
        <dbReference type="Proteomes" id="UP000501891"/>
    </source>
</evidence>
<accession>A0A858RAZ4</accession>